<evidence type="ECO:0000313" key="3">
    <source>
        <dbReference type="EMBL" id="KAH3675713.1"/>
    </source>
</evidence>
<name>A0A9P8PP53_9ASCO</name>
<keyword evidence="1" id="KW-0812">Transmembrane</keyword>
<evidence type="ECO:0000259" key="2">
    <source>
        <dbReference type="Pfam" id="PF24800"/>
    </source>
</evidence>
<feature type="transmembrane region" description="Helical" evidence="1">
    <location>
        <begin position="218"/>
        <end position="241"/>
    </location>
</feature>
<evidence type="ECO:0000256" key="1">
    <source>
        <dbReference type="SAM" id="Phobius"/>
    </source>
</evidence>
<sequence>MFSQWRTISIVEIAFYFLLIIFSVIPAFKIFFSKSKFKRFYIRYSLLVFSKVVSGCLLVAYIEQLNNYASGKSQNEGDINLLVAALVLTSISFGFINILTNFVISYTDEFYLPPKEKVKGIVKVLEMVIPISALIELSKGNYILASEFFVSNLTFYALILNIVGATRMGDTGVASRTTTKQIMEASSILFAIIIVLNGLFAARKIYHQRSPYFTRILWTSLFISPLLLVRIIYSIGAAFTFNVDGTFTENTSKFTFLFGDWRLFLGLSFVEEFICTVLLCVTSWIVYIGEPKEKDFEYSEYSAYSKEFNESA</sequence>
<dbReference type="Pfam" id="PF24800">
    <property type="entry name" value="DUF7702"/>
    <property type="match status" value="1"/>
</dbReference>
<keyword evidence="1" id="KW-1133">Transmembrane helix</keyword>
<gene>
    <name evidence="3" type="ORF">WICMUC_002505</name>
</gene>
<comment type="caution">
    <text evidence="3">The sequence shown here is derived from an EMBL/GenBank/DDBJ whole genome shotgun (WGS) entry which is preliminary data.</text>
</comment>
<organism evidence="3 4">
    <name type="scientific">Wickerhamomyces mucosus</name>
    <dbReference type="NCBI Taxonomy" id="1378264"/>
    <lineage>
        <taxon>Eukaryota</taxon>
        <taxon>Fungi</taxon>
        <taxon>Dikarya</taxon>
        <taxon>Ascomycota</taxon>
        <taxon>Saccharomycotina</taxon>
        <taxon>Saccharomycetes</taxon>
        <taxon>Phaffomycetales</taxon>
        <taxon>Wickerhamomycetaceae</taxon>
        <taxon>Wickerhamomyces</taxon>
    </lineage>
</organism>
<evidence type="ECO:0000313" key="4">
    <source>
        <dbReference type="Proteomes" id="UP000769528"/>
    </source>
</evidence>
<feature type="transmembrane region" description="Helical" evidence="1">
    <location>
        <begin position="13"/>
        <end position="32"/>
    </location>
</feature>
<dbReference type="InterPro" id="IPR056119">
    <property type="entry name" value="DUF7702"/>
</dbReference>
<proteinExistence type="predicted"/>
<accession>A0A9P8PP53</accession>
<dbReference type="PANTHER" id="PTHR42109">
    <property type="entry name" value="UNPLACED GENOMIC SCAFFOLD UM_SCAF_CONTIG_1.265, WHOLE GENOME SHOTGUN SEQUENCE"/>
    <property type="match status" value="1"/>
</dbReference>
<reference evidence="3" key="2">
    <citation type="submission" date="2021-01" db="EMBL/GenBank/DDBJ databases">
        <authorList>
            <person name="Schikora-Tamarit M.A."/>
        </authorList>
    </citation>
    <scope>NUCLEOTIDE SEQUENCE</scope>
    <source>
        <strain evidence="3">CBS6341</strain>
    </source>
</reference>
<feature type="transmembrane region" description="Helical" evidence="1">
    <location>
        <begin position="44"/>
        <end position="62"/>
    </location>
</feature>
<feature type="transmembrane region" description="Helical" evidence="1">
    <location>
        <begin position="185"/>
        <end position="206"/>
    </location>
</feature>
<dbReference type="OrthoDB" id="3981024at2759"/>
<feature type="transmembrane region" description="Helical" evidence="1">
    <location>
        <begin position="82"/>
        <end position="104"/>
    </location>
</feature>
<dbReference type="PANTHER" id="PTHR42109:SF2">
    <property type="entry name" value="INTEGRAL MEMBRANE PROTEIN"/>
    <property type="match status" value="1"/>
</dbReference>
<keyword evidence="4" id="KW-1185">Reference proteome</keyword>
<dbReference type="EMBL" id="JAEUBF010000722">
    <property type="protein sequence ID" value="KAH3675713.1"/>
    <property type="molecule type" value="Genomic_DNA"/>
</dbReference>
<feature type="transmembrane region" description="Helical" evidence="1">
    <location>
        <begin position="261"/>
        <end position="287"/>
    </location>
</feature>
<reference evidence="3" key="1">
    <citation type="journal article" date="2021" name="Open Biol.">
        <title>Shared evolutionary footprints suggest mitochondrial oxidative damage underlies multiple complex I losses in fungi.</title>
        <authorList>
            <person name="Schikora-Tamarit M.A."/>
            <person name="Marcet-Houben M."/>
            <person name="Nosek J."/>
            <person name="Gabaldon T."/>
        </authorList>
    </citation>
    <scope>NUCLEOTIDE SEQUENCE</scope>
    <source>
        <strain evidence="3">CBS6341</strain>
    </source>
</reference>
<dbReference type="Proteomes" id="UP000769528">
    <property type="component" value="Unassembled WGS sequence"/>
</dbReference>
<dbReference type="AlphaFoldDB" id="A0A9P8PP53"/>
<feature type="domain" description="DUF7702" evidence="2">
    <location>
        <begin position="150"/>
        <end position="282"/>
    </location>
</feature>
<keyword evidence="1" id="KW-0472">Membrane</keyword>
<feature type="transmembrane region" description="Helical" evidence="1">
    <location>
        <begin position="142"/>
        <end position="165"/>
    </location>
</feature>
<protein>
    <recommendedName>
        <fullName evidence="2">DUF7702 domain-containing protein</fullName>
    </recommendedName>
</protein>